<reference evidence="2" key="1">
    <citation type="submission" date="2022-06" db="EMBL/GenBank/DDBJ databases">
        <title>Novel species in genus Dyadobacter.</title>
        <authorList>
            <person name="Ma C."/>
        </authorList>
    </citation>
    <scope>NUCLEOTIDE SEQUENCE</scope>
    <source>
        <strain evidence="2">CY22</strain>
    </source>
</reference>
<organism evidence="2 3">
    <name type="scientific">Dyadobacter chenhuakuii</name>
    <dbReference type="NCBI Taxonomy" id="2909339"/>
    <lineage>
        <taxon>Bacteria</taxon>
        <taxon>Pseudomonadati</taxon>
        <taxon>Bacteroidota</taxon>
        <taxon>Cytophagia</taxon>
        <taxon>Cytophagales</taxon>
        <taxon>Spirosomataceae</taxon>
        <taxon>Dyadobacter</taxon>
    </lineage>
</organism>
<dbReference type="RefSeq" id="WP_235162706.1">
    <property type="nucleotide sequence ID" value="NZ_CP098805.1"/>
</dbReference>
<name>A0ABY4XET6_9BACT</name>
<proteinExistence type="predicted"/>
<dbReference type="Pfam" id="PF04754">
    <property type="entry name" value="Transposase_31"/>
    <property type="match status" value="1"/>
</dbReference>
<protein>
    <submittedName>
        <fullName evidence="2">Rpn family recombination-promoting nuclease/putative transposase</fullName>
    </submittedName>
</protein>
<dbReference type="InterPro" id="IPR006842">
    <property type="entry name" value="Transposase_31"/>
</dbReference>
<evidence type="ECO:0000313" key="3">
    <source>
        <dbReference type="Proteomes" id="UP001055420"/>
    </source>
</evidence>
<gene>
    <name evidence="2" type="ORF">NFI80_13745</name>
</gene>
<dbReference type="EMBL" id="CP098805">
    <property type="protein sequence ID" value="USJ28939.1"/>
    <property type="molecule type" value="Genomic_DNA"/>
</dbReference>
<evidence type="ECO:0000259" key="1">
    <source>
        <dbReference type="Pfam" id="PF04754"/>
    </source>
</evidence>
<keyword evidence="3" id="KW-1185">Reference proteome</keyword>
<accession>A0ABY4XET6</accession>
<dbReference type="Proteomes" id="UP001055420">
    <property type="component" value="Chromosome"/>
</dbReference>
<dbReference type="PANTHER" id="PTHR35586">
    <property type="entry name" value="SLL1691 PROTEIN"/>
    <property type="match status" value="1"/>
</dbReference>
<dbReference type="PANTHER" id="PTHR35586:SF1">
    <property type="entry name" value="SLL1691 PROTEIN"/>
    <property type="match status" value="1"/>
</dbReference>
<sequence length="298" mass="35329">MKRNDILWKSILEDTFEDFLRFFFPEADDVFDFSKDFEYLDKELEQLFPPDNDHYSSKFVDKLVKVFTKEGQEEWILVHIEVQGYTDPHFADRMFTYYYRIWDRYRKRTTALAILTDDNKHYYPSCFEQSFLGTSLRFEFNILKVLDQCDRKLAESDNVFAHILTTVKIALKSKKLSDKDLFDLKIQLARKLLSEKISKPKIAKLMKFLKFYVVLNDPFLSASYSQEVYNLTHKTYTTMGIDEAVIYITREEAKEEVSLEKDTFFTKNLLNANRFSLEEIAELVGVPVAFVQEVKARL</sequence>
<evidence type="ECO:0000313" key="2">
    <source>
        <dbReference type="EMBL" id="USJ28939.1"/>
    </source>
</evidence>
<feature type="domain" description="Transposase (putative) YhgA-like" evidence="1">
    <location>
        <begin position="55"/>
        <end position="110"/>
    </location>
</feature>